<proteinExistence type="predicted"/>
<dbReference type="EMBL" id="CP138858">
    <property type="protein sequence ID" value="WPJ93966.1"/>
    <property type="molecule type" value="Genomic_DNA"/>
</dbReference>
<organism evidence="1 2">
    <name type="scientific">Coraliomargarita algicola</name>
    <dbReference type="NCBI Taxonomy" id="3092156"/>
    <lineage>
        <taxon>Bacteria</taxon>
        <taxon>Pseudomonadati</taxon>
        <taxon>Verrucomicrobiota</taxon>
        <taxon>Opitutia</taxon>
        <taxon>Puniceicoccales</taxon>
        <taxon>Coraliomargaritaceae</taxon>
        <taxon>Coraliomargarita</taxon>
    </lineage>
</organism>
<dbReference type="Proteomes" id="UP001324993">
    <property type="component" value="Chromosome"/>
</dbReference>
<reference evidence="1 2" key="1">
    <citation type="submission" date="2023-11" db="EMBL/GenBank/DDBJ databases">
        <title>Coraliomargarita sp. nov., isolated from marine algae.</title>
        <authorList>
            <person name="Lee J.K."/>
            <person name="Baek J.H."/>
            <person name="Kim J.M."/>
            <person name="Choi D.G."/>
            <person name="Jeon C.O."/>
        </authorList>
    </citation>
    <scope>NUCLEOTIDE SEQUENCE [LARGE SCALE GENOMIC DNA]</scope>
    <source>
        <strain evidence="1 2">J2-16</strain>
    </source>
</reference>
<name>A0ABZ0RFI9_9BACT</name>
<sequence length="134" mass="15397">MNLKIGIYRDLAGQLRKFSNPQPKPMPAHLLDIAREQTGVIGDITAARKVKVLDIPEDELEYYYTNKIPMPYHWSNCLYLEWHSLRNGRVVIEATEAQKLALPEWYPLPGRELGAILKATNAYIYDLRTVLDGE</sequence>
<gene>
    <name evidence="1" type="ORF">SH580_11010</name>
</gene>
<evidence type="ECO:0000313" key="1">
    <source>
        <dbReference type="EMBL" id="WPJ93966.1"/>
    </source>
</evidence>
<accession>A0ABZ0RFI9</accession>
<dbReference type="RefSeq" id="WP_319830932.1">
    <property type="nucleotide sequence ID" value="NZ_CP138858.1"/>
</dbReference>
<keyword evidence="2" id="KW-1185">Reference proteome</keyword>
<evidence type="ECO:0008006" key="3">
    <source>
        <dbReference type="Google" id="ProtNLM"/>
    </source>
</evidence>
<evidence type="ECO:0000313" key="2">
    <source>
        <dbReference type="Proteomes" id="UP001324993"/>
    </source>
</evidence>
<protein>
    <recommendedName>
        <fullName evidence="3">NUDIX hydrolase</fullName>
    </recommendedName>
</protein>